<accession>A0AAD4TF25</accession>
<feature type="domain" description="Pectinesterase inhibitor" evidence="4">
    <location>
        <begin position="2"/>
        <end position="83"/>
    </location>
</feature>
<evidence type="ECO:0000256" key="1">
    <source>
        <dbReference type="ARBA" id="ARBA00022729"/>
    </source>
</evidence>
<evidence type="ECO:0000256" key="3">
    <source>
        <dbReference type="ARBA" id="ARBA00038471"/>
    </source>
</evidence>
<comment type="caution">
    <text evidence="5">The sequence shown here is derived from an EMBL/GenBank/DDBJ whole genome shotgun (WGS) entry which is preliminary data.</text>
</comment>
<evidence type="ECO:0000256" key="2">
    <source>
        <dbReference type="ARBA" id="ARBA00023157"/>
    </source>
</evidence>
<dbReference type="Pfam" id="PF04043">
    <property type="entry name" value="PMEI"/>
    <property type="match status" value="1"/>
</dbReference>
<keyword evidence="6" id="KW-1185">Reference proteome</keyword>
<dbReference type="EMBL" id="JAJJMB010002292">
    <property type="protein sequence ID" value="KAI3952161.1"/>
    <property type="molecule type" value="Genomic_DNA"/>
</dbReference>
<dbReference type="GO" id="GO:0004857">
    <property type="term" value="F:enzyme inhibitor activity"/>
    <property type="evidence" value="ECO:0007669"/>
    <property type="project" value="InterPro"/>
</dbReference>
<dbReference type="InterPro" id="IPR006501">
    <property type="entry name" value="Pectinesterase_inhib_dom"/>
</dbReference>
<dbReference type="AlphaFoldDB" id="A0AAD4TF25"/>
<evidence type="ECO:0000313" key="6">
    <source>
        <dbReference type="Proteomes" id="UP001202328"/>
    </source>
</evidence>
<dbReference type="NCBIfam" id="TIGR01614">
    <property type="entry name" value="PME_inhib"/>
    <property type="match status" value="1"/>
</dbReference>
<name>A0AAD4TF25_9MAGN</name>
<gene>
    <name evidence="5" type="ORF">MKW98_005856</name>
</gene>
<protein>
    <recommendedName>
        <fullName evidence="4">Pectinesterase inhibitor domain-containing protein</fullName>
    </recommendedName>
</protein>
<dbReference type="SUPFAM" id="SSF101148">
    <property type="entry name" value="Plant invertase/pectin methylesterase inhibitor"/>
    <property type="match status" value="1"/>
</dbReference>
<evidence type="ECO:0000259" key="4">
    <source>
        <dbReference type="Pfam" id="PF04043"/>
    </source>
</evidence>
<dbReference type="InterPro" id="IPR035513">
    <property type="entry name" value="Invertase/methylesterase_inhib"/>
</dbReference>
<dbReference type="Gene3D" id="1.20.140.40">
    <property type="entry name" value="Invertase/pectin methylesterase inhibitor family protein"/>
    <property type="match status" value="1"/>
</dbReference>
<keyword evidence="2" id="KW-1015">Disulfide bond</keyword>
<sequence length="96" mass="11070">MDLCLKNANYISVYIDIILKDGKEEPRATQYLNEYVEFYSNALEQIRGAMKAFSDKVYNTALVHMNRALRYADTCKTRFTEAGVDFSPLRNQDSDS</sequence>
<reference evidence="5" key="1">
    <citation type="submission" date="2022-04" db="EMBL/GenBank/DDBJ databases">
        <title>A functionally conserved STORR gene fusion in Papaver species that diverged 16.8 million years ago.</title>
        <authorList>
            <person name="Catania T."/>
        </authorList>
    </citation>
    <scope>NUCLEOTIDE SEQUENCE</scope>
    <source>
        <strain evidence="5">S-188037</strain>
    </source>
</reference>
<organism evidence="5 6">
    <name type="scientific">Papaver atlanticum</name>
    <dbReference type="NCBI Taxonomy" id="357466"/>
    <lineage>
        <taxon>Eukaryota</taxon>
        <taxon>Viridiplantae</taxon>
        <taxon>Streptophyta</taxon>
        <taxon>Embryophyta</taxon>
        <taxon>Tracheophyta</taxon>
        <taxon>Spermatophyta</taxon>
        <taxon>Magnoliopsida</taxon>
        <taxon>Ranunculales</taxon>
        <taxon>Papaveraceae</taxon>
        <taxon>Papaveroideae</taxon>
        <taxon>Papaver</taxon>
    </lineage>
</organism>
<comment type="similarity">
    <text evidence="3">Belongs to the PMEI family.</text>
</comment>
<dbReference type="Proteomes" id="UP001202328">
    <property type="component" value="Unassembled WGS sequence"/>
</dbReference>
<dbReference type="PANTHER" id="PTHR35357">
    <property type="entry name" value="OS02G0537100 PROTEIN"/>
    <property type="match status" value="1"/>
</dbReference>
<evidence type="ECO:0000313" key="5">
    <source>
        <dbReference type="EMBL" id="KAI3952161.1"/>
    </source>
</evidence>
<proteinExistence type="inferred from homology"/>
<keyword evidence="1" id="KW-0732">Signal</keyword>
<dbReference type="PANTHER" id="PTHR35357:SF8">
    <property type="entry name" value="OS01G0111000 PROTEIN"/>
    <property type="match status" value="1"/>
</dbReference>